<evidence type="ECO:0000313" key="3">
    <source>
        <dbReference type="Proteomes" id="UP001157418"/>
    </source>
</evidence>
<feature type="region of interest" description="Disordered" evidence="1">
    <location>
        <begin position="37"/>
        <end position="96"/>
    </location>
</feature>
<sequence>MPGRPKVNRRKDSSERGARHTVSKVGKKIMCSVCKQAGHNKVTCSKSEKPTKLKPTKLKPTDEEGGRGNKGINGKVREGSSGRKRKDGKDDIGGRGKKLHNQRFRYCLVHQSDCQCPDGIVGGKISRHIEEVSSPVIIQVARKDAEEFVPDFELVLVITATWHSPQFLQWKLGWLWNIEFKVNYQLWKSEE</sequence>
<dbReference type="Proteomes" id="UP001157418">
    <property type="component" value="Unassembled WGS sequence"/>
</dbReference>
<organism evidence="2 3">
    <name type="scientific">Lactuca virosa</name>
    <dbReference type="NCBI Taxonomy" id="75947"/>
    <lineage>
        <taxon>Eukaryota</taxon>
        <taxon>Viridiplantae</taxon>
        <taxon>Streptophyta</taxon>
        <taxon>Embryophyta</taxon>
        <taxon>Tracheophyta</taxon>
        <taxon>Spermatophyta</taxon>
        <taxon>Magnoliopsida</taxon>
        <taxon>eudicotyledons</taxon>
        <taxon>Gunneridae</taxon>
        <taxon>Pentapetalae</taxon>
        <taxon>asterids</taxon>
        <taxon>campanulids</taxon>
        <taxon>Asterales</taxon>
        <taxon>Asteraceae</taxon>
        <taxon>Cichorioideae</taxon>
        <taxon>Cichorieae</taxon>
        <taxon>Lactucinae</taxon>
        <taxon>Lactuca</taxon>
    </lineage>
</organism>
<gene>
    <name evidence="2" type="ORF">LVIROSA_LOCUS13408</name>
</gene>
<evidence type="ECO:0000256" key="1">
    <source>
        <dbReference type="SAM" id="MobiDB-lite"/>
    </source>
</evidence>
<comment type="caution">
    <text evidence="2">The sequence shown here is derived from an EMBL/GenBank/DDBJ whole genome shotgun (WGS) entry which is preliminary data.</text>
</comment>
<feature type="region of interest" description="Disordered" evidence="1">
    <location>
        <begin position="1"/>
        <end position="24"/>
    </location>
</feature>
<reference evidence="2 3" key="1">
    <citation type="submission" date="2022-01" db="EMBL/GenBank/DDBJ databases">
        <authorList>
            <person name="Xiong W."/>
            <person name="Schranz E."/>
        </authorList>
    </citation>
    <scope>NUCLEOTIDE SEQUENCE [LARGE SCALE GENOMIC DNA]</scope>
</reference>
<dbReference type="EMBL" id="CAKMRJ010002223">
    <property type="protein sequence ID" value="CAH1426319.1"/>
    <property type="molecule type" value="Genomic_DNA"/>
</dbReference>
<proteinExistence type="predicted"/>
<dbReference type="AlphaFoldDB" id="A0AAU9MQ33"/>
<keyword evidence="3" id="KW-1185">Reference proteome</keyword>
<feature type="compositionally biased region" description="Basic and acidic residues" evidence="1">
    <location>
        <begin position="75"/>
        <end position="94"/>
    </location>
</feature>
<name>A0AAU9MQ33_9ASTR</name>
<accession>A0AAU9MQ33</accession>
<evidence type="ECO:0000313" key="2">
    <source>
        <dbReference type="EMBL" id="CAH1426319.1"/>
    </source>
</evidence>
<protein>
    <submittedName>
        <fullName evidence="2">Uncharacterized protein</fullName>
    </submittedName>
</protein>